<dbReference type="GeneID" id="24425195"/>
<dbReference type="VEuPathDB" id="PiroplasmaDB:BMR1_03g02765"/>
<accession>A0A1R4ABZ6</accession>
<keyword evidence="5 6" id="KW-0472">Membrane</keyword>
<dbReference type="InterPro" id="IPR000620">
    <property type="entry name" value="EamA_dom"/>
</dbReference>
<evidence type="ECO:0000313" key="8">
    <source>
        <dbReference type="EMBL" id="SJK86500.1"/>
    </source>
</evidence>
<evidence type="ECO:0000256" key="6">
    <source>
        <dbReference type="SAM" id="Phobius"/>
    </source>
</evidence>
<dbReference type="RefSeq" id="XP_021338654.1">
    <property type="nucleotide sequence ID" value="XM_021482098.1"/>
</dbReference>
<comment type="subcellular location">
    <subcellularLocation>
        <location evidence="1">Cell membrane</location>
        <topology evidence="1">Multi-pass membrane protein</topology>
    </subcellularLocation>
</comment>
<dbReference type="SUPFAM" id="SSF103481">
    <property type="entry name" value="Multidrug resistance efflux transporter EmrE"/>
    <property type="match status" value="2"/>
</dbReference>
<dbReference type="GO" id="GO:0005886">
    <property type="term" value="C:plasma membrane"/>
    <property type="evidence" value="ECO:0007669"/>
    <property type="project" value="UniProtKB-SubCell"/>
</dbReference>
<dbReference type="KEGG" id="bmic:BMR1_03g02765"/>
<feature type="transmembrane region" description="Helical" evidence="6">
    <location>
        <begin position="163"/>
        <end position="184"/>
    </location>
</feature>
<reference evidence="8 9" key="2">
    <citation type="journal article" date="2013" name="PLoS ONE">
        <title>Whole genome mapping and re-organization of the nuclear and mitochondrial genomes of Babesia microti isolates.</title>
        <authorList>
            <person name="Cornillot E."/>
            <person name="Dassouli A."/>
            <person name="Garg A."/>
            <person name="Pachikara N."/>
            <person name="Randazzo S."/>
            <person name="Depoix D."/>
            <person name="Carcy B."/>
            <person name="Delbecq S."/>
            <person name="Frutos R."/>
            <person name="Silva J.C."/>
            <person name="Sutton R."/>
            <person name="Krause P.J."/>
            <person name="Mamoun C.B."/>
        </authorList>
    </citation>
    <scope>NUCLEOTIDE SEQUENCE [LARGE SCALE GENOMIC DNA]</scope>
    <source>
        <strain evidence="8 9">RI</strain>
    </source>
</reference>
<keyword evidence="9" id="KW-1185">Reference proteome</keyword>
<feature type="transmembrane region" description="Helical" evidence="6">
    <location>
        <begin position="221"/>
        <end position="240"/>
    </location>
</feature>
<evidence type="ECO:0000256" key="2">
    <source>
        <dbReference type="ARBA" id="ARBA00022475"/>
    </source>
</evidence>
<keyword evidence="3 6" id="KW-0812">Transmembrane</keyword>
<dbReference type="PANTHER" id="PTHR32322">
    <property type="entry name" value="INNER MEMBRANE TRANSPORTER"/>
    <property type="match status" value="1"/>
</dbReference>
<reference evidence="8 9" key="1">
    <citation type="journal article" date="2012" name="Nucleic Acids Res.">
        <title>Sequencing of the smallest Apicomplexan genome from the human pathogen Babesia microti.</title>
        <authorList>
            <person name="Cornillot E."/>
            <person name="Hadj-Kaddour K."/>
            <person name="Dassouli A."/>
            <person name="Noel B."/>
            <person name="Ranwez V."/>
            <person name="Vacherie B."/>
            <person name="Augagneur Y."/>
            <person name="Bres V."/>
            <person name="Duclos A."/>
            <person name="Randazzo S."/>
            <person name="Carcy B."/>
            <person name="Debierre-Grockiego F."/>
            <person name="Delbecq S."/>
            <person name="Moubri-Menage K."/>
            <person name="Shams-Eldin H."/>
            <person name="Usmani-Brown S."/>
            <person name="Bringaud F."/>
            <person name="Wincker P."/>
            <person name="Vivares C.P."/>
            <person name="Schwarz R.T."/>
            <person name="Schetters T.P."/>
            <person name="Krause P.J."/>
            <person name="Gorenflot A."/>
            <person name="Berry V."/>
            <person name="Barbe V."/>
            <person name="Ben Mamoun C."/>
        </authorList>
    </citation>
    <scope>NUCLEOTIDE SEQUENCE [LARGE SCALE GENOMIC DNA]</scope>
    <source>
        <strain evidence="8 9">RI</strain>
    </source>
</reference>
<evidence type="ECO:0000256" key="5">
    <source>
        <dbReference type="ARBA" id="ARBA00023136"/>
    </source>
</evidence>
<feature type="domain" description="EamA" evidence="7">
    <location>
        <begin position="187"/>
        <end position="325"/>
    </location>
</feature>
<feature type="transmembrane region" description="Helical" evidence="6">
    <location>
        <begin position="24"/>
        <end position="41"/>
    </location>
</feature>
<keyword evidence="2" id="KW-1003">Cell membrane</keyword>
<dbReference type="InterPro" id="IPR037185">
    <property type="entry name" value="EmrE-like"/>
</dbReference>
<reference evidence="8 9" key="3">
    <citation type="journal article" date="2016" name="Sci. Rep.">
        <title>Genome-wide diversity and gene expression profiling of Babesia microti isolates identify polymorphic genes that mediate host-pathogen interactions.</title>
        <authorList>
            <person name="Silva J.C."/>
            <person name="Cornillot E."/>
            <person name="McCracken C."/>
            <person name="Usmani-Brown S."/>
            <person name="Dwivedi A."/>
            <person name="Ifeonu O.O."/>
            <person name="Crabtree J."/>
            <person name="Gotia H.T."/>
            <person name="Virji A.Z."/>
            <person name="Reynes C."/>
            <person name="Colinge J."/>
            <person name="Kumar V."/>
            <person name="Lawres L."/>
            <person name="Pazzi J.E."/>
            <person name="Pablo J.V."/>
            <person name="Hung C."/>
            <person name="Brancato J."/>
            <person name="Kumari P."/>
            <person name="Orvis J."/>
            <person name="Tretina K."/>
            <person name="Chibucos M."/>
            <person name="Ott S."/>
            <person name="Sadzewicz L."/>
            <person name="Sengamalay N."/>
            <person name="Shetty A.C."/>
            <person name="Su Q."/>
            <person name="Tallon L."/>
            <person name="Fraser C.M."/>
            <person name="Frutos R."/>
            <person name="Molina D.M."/>
            <person name="Krause P.J."/>
            <person name="Ben Mamoun C."/>
        </authorList>
    </citation>
    <scope>NUCLEOTIDE SEQUENCE [LARGE SCALE GENOMIC DNA]</scope>
    <source>
        <strain evidence="8 9">RI</strain>
    </source>
</reference>
<evidence type="ECO:0000313" key="9">
    <source>
        <dbReference type="Proteomes" id="UP000002899"/>
    </source>
</evidence>
<dbReference type="AlphaFoldDB" id="A0A1R4ABZ6"/>
<sequence length="350" mass="39116">MLMYATNYVVCRIFFLKGGEVSQFIIFRSIISMVIAYRLIIQYEGQKSMFFVPFDYIDNFIEFEDEEPKIDQGDLSNGLSSDVDDNEFSTNVMTESDTNLFPILMPKDNFAIYVASIAGAFRQLIMQIALKYTFARNAGVIQPSVPIVTAILGQWLGIEDVSFVTYFCILISAVGLFVSMDIFYPNVGVLLLLSVPIAKAIQVIGLKIATSKLDKSLVHTYQILILVGMTLPISLIYQFLSGNLLSLFYITFVQACCIVYSAVSVVYVAWKIQILGVKIIGPIRVSLFQAIQPCFTIFLEYMFLGEQVTVRVLIGTLIVIAALVIQMMVNDGIDLNSGNLEMHSRLLPNP</sequence>
<evidence type="ECO:0000256" key="3">
    <source>
        <dbReference type="ARBA" id="ARBA00022692"/>
    </source>
</evidence>
<protein>
    <submittedName>
        <fullName evidence="8">Drug/metabolite exporter, drug/metabolite transporter</fullName>
    </submittedName>
</protein>
<proteinExistence type="predicted"/>
<evidence type="ECO:0000256" key="1">
    <source>
        <dbReference type="ARBA" id="ARBA00004651"/>
    </source>
</evidence>
<keyword evidence="4 6" id="KW-1133">Transmembrane helix</keyword>
<organism evidence="8 9">
    <name type="scientific">Babesia microti (strain RI)</name>
    <dbReference type="NCBI Taxonomy" id="1133968"/>
    <lineage>
        <taxon>Eukaryota</taxon>
        <taxon>Sar</taxon>
        <taxon>Alveolata</taxon>
        <taxon>Apicomplexa</taxon>
        <taxon>Aconoidasida</taxon>
        <taxon>Piroplasmida</taxon>
        <taxon>Babesiidae</taxon>
        <taxon>Babesia</taxon>
    </lineage>
</organism>
<dbReference type="OrthoDB" id="1728340at2759"/>
<evidence type="ECO:0000259" key="7">
    <source>
        <dbReference type="Pfam" id="PF00892"/>
    </source>
</evidence>
<dbReference type="InterPro" id="IPR050638">
    <property type="entry name" value="AA-Vitamin_Transporters"/>
</dbReference>
<dbReference type="Proteomes" id="UP000002899">
    <property type="component" value="Chromosome III"/>
</dbReference>
<feature type="transmembrane region" description="Helical" evidence="6">
    <location>
        <begin position="190"/>
        <end position="209"/>
    </location>
</feature>
<name>A0A1R4ABZ6_BABMR</name>
<evidence type="ECO:0000256" key="4">
    <source>
        <dbReference type="ARBA" id="ARBA00022989"/>
    </source>
</evidence>
<dbReference type="EMBL" id="LN871598">
    <property type="protein sequence ID" value="SJK86500.1"/>
    <property type="molecule type" value="Genomic_DNA"/>
</dbReference>
<feature type="transmembrane region" description="Helical" evidence="6">
    <location>
        <begin position="246"/>
        <end position="270"/>
    </location>
</feature>
<dbReference type="PANTHER" id="PTHR32322:SF18">
    <property type="entry name" value="S-ADENOSYLMETHIONINE_S-ADENOSYLHOMOCYSTEINE TRANSPORTER"/>
    <property type="match status" value="1"/>
</dbReference>
<dbReference type="Pfam" id="PF00892">
    <property type="entry name" value="EamA"/>
    <property type="match status" value="1"/>
</dbReference>
<feature type="transmembrane region" description="Helical" evidence="6">
    <location>
        <begin position="310"/>
        <end position="329"/>
    </location>
</feature>